<dbReference type="Pfam" id="PF10551">
    <property type="entry name" value="MULE"/>
    <property type="match status" value="1"/>
</dbReference>
<dbReference type="PROSITE" id="PS50966">
    <property type="entry name" value="ZF_SWIM"/>
    <property type="match status" value="1"/>
</dbReference>
<protein>
    <recommendedName>
        <fullName evidence="6">Protein FAR1-RELATED SEQUENCE</fullName>
    </recommendedName>
</protein>
<dbReference type="PANTHER" id="PTHR31669:SF304">
    <property type="entry name" value="PROTEIN FAR1-RELATED SEQUENCE"/>
    <property type="match status" value="1"/>
</dbReference>
<keyword evidence="9" id="KW-1185">Reference proteome</keyword>
<comment type="subcellular location">
    <subcellularLocation>
        <location evidence="6">Nucleus</location>
    </subcellularLocation>
</comment>
<dbReference type="InterPro" id="IPR007527">
    <property type="entry name" value="Znf_SWIM"/>
</dbReference>
<comment type="caution">
    <text evidence="8">The sequence shown here is derived from an EMBL/GenBank/DDBJ whole genome shotgun (WGS) entry which is preliminary data.</text>
</comment>
<comment type="function">
    <text evidence="6">Putative transcription activator involved in regulating light control of development.</text>
</comment>
<dbReference type="Pfam" id="PF04434">
    <property type="entry name" value="SWIM"/>
    <property type="match status" value="1"/>
</dbReference>
<keyword evidence="2 6" id="KW-0479">Metal-binding</keyword>
<keyword evidence="6" id="KW-0539">Nucleus</keyword>
<name>A0ABQ5DUV1_9ASTR</name>
<feature type="domain" description="SWIM-type" evidence="7">
    <location>
        <begin position="226"/>
        <end position="264"/>
    </location>
</feature>
<dbReference type="Proteomes" id="UP001151760">
    <property type="component" value="Unassembled WGS sequence"/>
</dbReference>
<dbReference type="InterPro" id="IPR006564">
    <property type="entry name" value="Znf_PMZ"/>
</dbReference>
<dbReference type="EMBL" id="BQNB010015690">
    <property type="protein sequence ID" value="GJT42965.1"/>
    <property type="molecule type" value="Genomic_DNA"/>
</dbReference>
<evidence type="ECO:0000256" key="5">
    <source>
        <dbReference type="PROSITE-ProRule" id="PRU00325"/>
    </source>
</evidence>
<evidence type="ECO:0000256" key="6">
    <source>
        <dbReference type="RuleBase" id="RU367018"/>
    </source>
</evidence>
<proteinExistence type="inferred from homology"/>
<dbReference type="SMART" id="SM00575">
    <property type="entry name" value="ZnF_PMZ"/>
    <property type="match status" value="1"/>
</dbReference>
<dbReference type="PANTHER" id="PTHR31669">
    <property type="entry name" value="PROTEIN FAR1-RELATED SEQUENCE 10-RELATED"/>
    <property type="match status" value="1"/>
</dbReference>
<evidence type="ECO:0000259" key="7">
    <source>
        <dbReference type="PROSITE" id="PS50966"/>
    </source>
</evidence>
<dbReference type="InterPro" id="IPR018289">
    <property type="entry name" value="MULE_transposase_dom"/>
</dbReference>
<evidence type="ECO:0000256" key="4">
    <source>
        <dbReference type="ARBA" id="ARBA00022833"/>
    </source>
</evidence>
<accession>A0ABQ5DUV1</accession>
<evidence type="ECO:0000256" key="2">
    <source>
        <dbReference type="ARBA" id="ARBA00022723"/>
    </source>
</evidence>
<evidence type="ECO:0000313" key="9">
    <source>
        <dbReference type="Proteomes" id="UP001151760"/>
    </source>
</evidence>
<dbReference type="InterPro" id="IPR031052">
    <property type="entry name" value="FHY3/FAR1"/>
</dbReference>
<comment type="similarity">
    <text evidence="1 6">Belongs to the FHY3/FAR1 family.</text>
</comment>
<organism evidence="8 9">
    <name type="scientific">Tanacetum coccineum</name>
    <dbReference type="NCBI Taxonomy" id="301880"/>
    <lineage>
        <taxon>Eukaryota</taxon>
        <taxon>Viridiplantae</taxon>
        <taxon>Streptophyta</taxon>
        <taxon>Embryophyta</taxon>
        <taxon>Tracheophyta</taxon>
        <taxon>Spermatophyta</taxon>
        <taxon>Magnoliopsida</taxon>
        <taxon>eudicotyledons</taxon>
        <taxon>Gunneridae</taxon>
        <taxon>Pentapetalae</taxon>
        <taxon>asterids</taxon>
        <taxon>campanulids</taxon>
        <taxon>Asterales</taxon>
        <taxon>Asteraceae</taxon>
        <taxon>Asteroideae</taxon>
        <taxon>Anthemideae</taxon>
        <taxon>Anthemidinae</taxon>
        <taxon>Tanacetum</taxon>
    </lineage>
</organism>
<keyword evidence="3 5" id="KW-0863">Zinc-finger</keyword>
<sequence>MNGSPPISIITDQDLAMGNAIAKVFPKTRHRFCAWHIQKHVLEHLQPLRFRYDDFQDTYNQWVKTPNVEDFELKWEHLKEKYLISKDSWLGNMYNLRQYWVKAYLNDTFFAGMTTSGRSESMHSFFDGFVNSKTMLNDFVQQYDKAVSSRRGAEKDQDFRTLNSKPSLQGDHPIEAMAAKCYTRNLYDVFMKNWKASFDCGHKKITKDSSLVQYRVGFLQGNVENWKVVECKIGSEFFATCSCAKFETFRILCKHILYIMRRKLLTIIPNHYILPRWTMKAIDLVGNIGTECRGADVNKEVSLLTLWSIRNNFTKILEDGKDSPLEIKKLDHFLNGILEEQNMRKKA</sequence>
<evidence type="ECO:0000313" key="8">
    <source>
        <dbReference type="EMBL" id="GJT42965.1"/>
    </source>
</evidence>
<keyword evidence="4 6" id="KW-0862">Zinc</keyword>
<evidence type="ECO:0000256" key="3">
    <source>
        <dbReference type="ARBA" id="ARBA00022771"/>
    </source>
</evidence>
<reference evidence="8" key="2">
    <citation type="submission" date="2022-01" db="EMBL/GenBank/DDBJ databases">
        <authorList>
            <person name="Yamashiro T."/>
            <person name="Shiraishi A."/>
            <person name="Satake H."/>
            <person name="Nakayama K."/>
        </authorList>
    </citation>
    <scope>NUCLEOTIDE SEQUENCE</scope>
</reference>
<gene>
    <name evidence="8" type="ORF">Tco_0951680</name>
</gene>
<evidence type="ECO:0000256" key="1">
    <source>
        <dbReference type="ARBA" id="ARBA00005889"/>
    </source>
</evidence>
<reference evidence="8" key="1">
    <citation type="journal article" date="2022" name="Int. J. Mol. Sci.">
        <title>Draft Genome of Tanacetum Coccineum: Genomic Comparison of Closely Related Tanacetum-Family Plants.</title>
        <authorList>
            <person name="Yamashiro T."/>
            <person name="Shiraishi A."/>
            <person name="Nakayama K."/>
            <person name="Satake H."/>
        </authorList>
    </citation>
    <scope>NUCLEOTIDE SEQUENCE</scope>
</reference>